<dbReference type="PANTHER" id="PTHR43142:SF1">
    <property type="entry name" value="CARBOXYLIC ESTER HYDROLASE"/>
    <property type="match status" value="1"/>
</dbReference>
<evidence type="ECO:0000256" key="6">
    <source>
        <dbReference type="RuleBase" id="RU361235"/>
    </source>
</evidence>
<keyword evidence="9" id="KW-1185">Reference proteome</keyword>
<evidence type="ECO:0000256" key="1">
    <source>
        <dbReference type="ARBA" id="ARBA00005964"/>
    </source>
</evidence>
<accession>A0A9P0FEN1</accession>
<name>A0A9P0FEN1_BRAAE</name>
<evidence type="ECO:0000313" key="9">
    <source>
        <dbReference type="Proteomes" id="UP001154078"/>
    </source>
</evidence>
<protein>
    <recommendedName>
        <fullName evidence="6">Carboxylic ester hydrolase</fullName>
        <ecNumber evidence="6">3.1.1.-</ecNumber>
    </recommendedName>
</protein>
<evidence type="ECO:0000256" key="2">
    <source>
        <dbReference type="ARBA" id="ARBA00022487"/>
    </source>
</evidence>
<evidence type="ECO:0000256" key="4">
    <source>
        <dbReference type="ARBA" id="ARBA00023157"/>
    </source>
</evidence>
<dbReference type="GO" id="GO:0052689">
    <property type="term" value="F:carboxylic ester hydrolase activity"/>
    <property type="evidence" value="ECO:0007669"/>
    <property type="project" value="UniProtKB-KW"/>
</dbReference>
<proteinExistence type="inferred from homology"/>
<dbReference type="InterPro" id="IPR002018">
    <property type="entry name" value="CarbesteraseB"/>
</dbReference>
<reference evidence="8" key="1">
    <citation type="submission" date="2021-12" db="EMBL/GenBank/DDBJ databases">
        <authorList>
            <person name="King R."/>
        </authorList>
    </citation>
    <scope>NUCLEOTIDE SEQUENCE</scope>
</reference>
<dbReference type="InterPro" id="IPR019826">
    <property type="entry name" value="Carboxylesterase_B_AS"/>
</dbReference>
<dbReference type="Proteomes" id="UP001154078">
    <property type="component" value="Chromosome 2"/>
</dbReference>
<dbReference type="Pfam" id="PF00135">
    <property type="entry name" value="COesterase"/>
    <property type="match status" value="1"/>
</dbReference>
<dbReference type="AlphaFoldDB" id="A0A9P0FEN1"/>
<dbReference type="EC" id="3.1.1.-" evidence="6"/>
<feature type="domain" description="Carboxylesterase type B" evidence="7">
    <location>
        <begin position="3"/>
        <end position="554"/>
    </location>
</feature>
<evidence type="ECO:0000259" key="7">
    <source>
        <dbReference type="Pfam" id="PF00135"/>
    </source>
</evidence>
<evidence type="ECO:0000256" key="3">
    <source>
        <dbReference type="ARBA" id="ARBA00022801"/>
    </source>
</evidence>
<dbReference type="InterPro" id="IPR029058">
    <property type="entry name" value="AB_hydrolase_fold"/>
</dbReference>
<keyword evidence="5" id="KW-0325">Glycoprotein</keyword>
<dbReference type="OrthoDB" id="19653at2759"/>
<gene>
    <name evidence="8" type="ORF">MELIAE_LOCUS3015</name>
</gene>
<evidence type="ECO:0000313" key="8">
    <source>
        <dbReference type="EMBL" id="CAH0550115.1"/>
    </source>
</evidence>
<dbReference type="PANTHER" id="PTHR43142">
    <property type="entry name" value="CARBOXYLIC ESTER HYDROLASE"/>
    <property type="match status" value="1"/>
</dbReference>
<comment type="similarity">
    <text evidence="1 6">Belongs to the type-B carboxylesterase/lipase family.</text>
</comment>
<dbReference type="PROSITE" id="PS00122">
    <property type="entry name" value="CARBOXYLESTERASE_B_1"/>
    <property type="match status" value="1"/>
</dbReference>
<dbReference type="EMBL" id="OV121133">
    <property type="protein sequence ID" value="CAH0550115.1"/>
    <property type="molecule type" value="Genomic_DNA"/>
</dbReference>
<dbReference type="SUPFAM" id="SSF53474">
    <property type="entry name" value="alpha/beta-Hydrolases"/>
    <property type="match status" value="1"/>
</dbReference>
<dbReference type="Gene3D" id="3.40.50.1820">
    <property type="entry name" value="alpha/beta hydrolase"/>
    <property type="match status" value="1"/>
</dbReference>
<keyword evidence="3 6" id="KW-0378">Hydrolase</keyword>
<keyword evidence="2" id="KW-0719">Serine esterase</keyword>
<sequence length="559" mass="63762">MTDLIVTLEQGKIRGKRSTDYREGTYTSYLGIPYAKSPVGDLRFKAPQPPEPWEGIRDCSKEGNECPSLHMFFEYHVGNEEDCLNLNVHCKNLCPDRNTPVMVWIHGGAFMYGSNRSEMFGVDYFMTQDIVLVAINYRLGVFGFLSLDDPDANVPGNNGLKDMVMALKWVQKNIRQFGGDPDNVTIFGESAGSAAVHYLVVSEMARGLFHKAIMQSGCTLNDWSIGKTNGHIIAELLGYDEKDDCKILEKLRKESAKTIVASQFKFEDLMVAKTVRPFGPVVEKCSSEPAFLKKSPLEILKEGSFNKVPMIMGYNSEEGVFYEAIRKTKNAKLDNNLEKEIPHTMNLELGEAKSKSIAKKIRDFYFKGQDLKEENIANLYTLKSDNNFVYGVVKSIQYQRKSSPEPIYAYRMSLESSLNLYKRICSAKHVKTLFLFYILIKNNLFYLRNFYHSCTHLISNRPLSGVCHADDLGYMFKMFFSPNIVEGSKEDMYIRRFIKLWTNFARYGNPTPESDCLFNAVSWTPVSSDDVNMLDIGEQLNVIDNPDMDRVKFWDTIVE</sequence>
<evidence type="ECO:0000256" key="5">
    <source>
        <dbReference type="ARBA" id="ARBA00023180"/>
    </source>
</evidence>
<organism evidence="8 9">
    <name type="scientific">Brassicogethes aeneus</name>
    <name type="common">Rape pollen beetle</name>
    <name type="synonym">Meligethes aeneus</name>
    <dbReference type="NCBI Taxonomy" id="1431903"/>
    <lineage>
        <taxon>Eukaryota</taxon>
        <taxon>Metazoa</taxon>
        <taxon>Ecdysozoa</taxon>
        <taxon>Arthropoda</taxon>
        <taxon>Hexapoda</taxon>
        <taxon>Insecta</taxon>
        <taxon>Pterygota</taxon>
        <taxon>Neoptera</taxon>
        <taxon>Endopterygota</taxon>
        <taxon>Coleoptera</taxon>
        <taxon>Polyphaga</taxon>
        <taxon>Cucujiformia</taxon>
        <taxon>Nitidulidae</taxon>
        <taxon>Meligethinae</taxon>
        <taxon>Brassicogethes</taxon>
    </lineage>
</organism>
<keyword evidence="4" id="KW-1015">Disulfide bond</keyword>